<dbReference type="PROSITE" id="PS51257">
    <property type="entry name" value="PROKAR_LIPOPROTEIN"/>
    <property type="match status" value="1"/>
</dbReference>
<feature type="coiled-coil region" evidence="1">
    <location>
        <begin position="828"/>
        <end position="855"/>
    </location>
</feature>
<dbReference type="Proteomes" id="UP000442694">
    <property type="component" value="Unassembled WGS sequence"/>
</dbReference>
<gene>
    <name evidence="2" type="ORF">GCL57_07115</name>
</gene>
<proteinExistence type="predicted"/>
<keyword evidence="3" id="KW-1185">Reference proteome</keyword>
<evidence type="ECO:0000256" key="1">
    <source>
        <dbReference type="SAM" id="Coils"/>
    </source>
</evidence>
<dbReference type="RefSeq" id="WP_152212663.1">
    <property type="nucleotide sequence ID" value="NZ_WFLN01000006.1"/>
</dbReference>
<organism evidence="2 3">
    <name type="scientific">Fluviispira multicolorata</name>
    <dbReference type="NCBI Taxonomy" id="2654512"/>
    <lineage>
        <taxon>Bacteria</taxon>
        <taxon>Pseudomonadati</taxon>
        <taxon>Bdellovibrionota</taxon>
        <taxon>Oligoflexia</taxon>
        <taxon>Silvanigrellales</taxon>
        <taxon>Silvanigrellaceae</taxon>
        <taxon>Fluviispira</taxon>
    </lineage>
</organism>
<sequence length="1357" mass="153852">MLTSKFNRVFFSLSFSTFFFYSCSNQKINYLDSEILNEMRLSEMSSFAANSTFSNGTSSEISIKDIKTREKNCSLNNETFKKNLKNIFDEYNNKDLLNHSGNTTIPILSILNKISTLTKSYETDKNNAYACYYPELYLANAILMNSLQKVPLAPFNQETLMAIDNKKDPAEQENWNEKEVIKNSRFAKLNGMIRSASIAHNLLKLEKNLAKNVTQISIGKTESEKKYLIDIRKNISNEAQVEQLLNMANAMSAIGFYERAIYRWNGVTSANELDMPVTLPNESLQNTLYELNSSETKLPLKFIIANDLLNANEHVKLALSSYNCNGNINNYASVQFVSMCAELKTIQEKALKIDLKRLVCSTNTKESSIISSDAHFANYFWEEANCDSEIAKDSLLAKSYLDLNGNSYNFINPVALNPLRLQEQLENIQSSLSSLNERISKINLLQTRDFENKRQEISDSLIPLKYELEKSKVALNKGMLENEFNKNQVAASKILLEATKDEIEMAEIQQKNQFLTYISTLSSVNTLKNLEKTLSDYQSDKKAALNKYTQELCGENGVNNCNGAVQGESLKLSQNKLLAVKNNFKNDCTKLVNHLNTVTKIIGKNGCNIDSVSQNFKFTDDIKEINKQIFTVLTQLPKNIPPTCQAAVISEARLHLRNAEFDKVLQKPLDGVRFEKKCTYKKNNTQSEKGNGGSRGGLSCKKIEIKNIDDLTKIIDKMSQDTSKTIYFASERGTGSNQGYSNLLYTDMNKVSSIASFHTEKIYIENHLGINNQNRSQLANPQQFCQNIVDTRASKFSNLIDAELSLAQLEIQRLHTKFNVSDKTIEIENNYAEKKLELKNQIDNLQSQIKNFEHNLGIDDNIRPLTVQLALSSQSKEAINYFYDSNKNKLNNLAIKVALSKQVYQNKVLNSNKISEKISEENYNILKLQKDSINSSIDTINKTLVSHVNSSALITSITPNLNSFSSDTPKLKILNSLAKDAIKVATYTLLNMPDDLRDINNIKYSQFVDQISKTKSTCSYLASFYDANNCLKEIVILQEKLSFKNTLAHSNQKEYNIKILSNKLRLDSLISENSTDIEFDNKFIDELNKNGKANFTIDHQFLIKKKLLLEEFSNEYYNKKITGISVEIIQENPNKKEFLDEAFSPESNIAFLMHDGLNSAIKSINNNGDSDISSYTLAKYNKFKAEINASQNSIFYSTLGNNFPYLFNYKINENLLTNTVSTTQLPIREFNNSYINKYTSLIWLDKLKNDVFLSSPSKNDVYWQTLTGFISDGSINNSKLLMHSNKIKNCLKSDNLNSSDCVFAKTAIKNSFSGFPFLGKYTFVYAPHQADKVLQEDVSDESKTRITGLIIKFIISN</sequence>
<comment type="caution">
    <text evidence="2">The sequence shown here is derived from an EMBL/GenBank/DDBJ whole genome shotgun (WGS) entry which is preliminary data.</text>
</comment>
<evidence type="ECO:0000313" key="3">
    <source>
        <dbReference type="Proteomes" id="UP000442694"/>
    </source>
</evidence>
<name>A0A833JD56_9BACT</name>
<protein>
    <submittedName>
        <fullName evidence="2">Uncharacterized protein</fullName>
    </submittedName>
</protein>
<keyword evidence="1" id="KW-0175">Coiled coil</keyword>
<accession>A0A833JD56</accession>
<dbReference type="EMBL" id="WFLN01000006">
    <property type="protein sequence ID" value="KAB8030735.1"/>
    <property type="molecule type" value="Genomic_DNA"/>
</dbReference>
<evidence type="ECO:0000313" key="2">
    <source>
        <dbReference type="EMBL" id="KAB8030735.1"/>
    </source>
</evidence>
<reference evidence="2 3" key="1">
    <citation type="submission" date="2019-10" db="EMBL/GenBank/DDBJ databases">
        <title>New genus of Silvanigrellaceae.</title>
        <authorList>
            <person name="Pitt A."/>
            <person name="Hahn M.W."/>
        </authorList>
    </citation>
    <scope>NUCLEOTIDE SEQUENCE [LARGE SCALE GENOMIC DNA]</scope>
    <source>
        <strain evidence="2 3">33A1-SZDP</strain>
    </source>
</reference>